<dbReference type="Proteomes" id="UP001596112">
    <property type="component" value="Unassembled WGS sequence"/>
</dbReference>
<dbReference type="RefSeq" id="WP_272172721.1">
    <property type="nucleotide sequence ID" value="NZ_JAQOSL010000062.1"/>
</dbReference>
<reference evidence="2" key="1">
    <citation type="journal article" date="2019" name="Int. J. Syst. Evol. Microbiol.">
        <title>The Global Catalogue of Microorganisms (GCM) 10K type strain sequencing project: providing services to taxonomists for standard genome sequencing and annotation.</title>
        <authorList>
            <consortium name="The Broad Institute Genomics Platform"/>
            <consortium name="The Broad Institute Genome Sequencing Center for Infectious Disease"/>
            <person name="Wu L."/>
            <person name="Ma J."/>
        </authorList>
    </citation>
    <scope>NUCLEOTIDE SEQUENCE [LARGE SCALE GENOMIC DNA]</scope>
    <source>
        <strain evidence="2">JCM 9918</strain>
    </source>
</reference>
<gene>
    <name evidence="1" type="ORF">ACFQGO_10415</name>
</gene>
<evidence type="ECO:0000313" key="2">
    <source>
        <dbReference type="Proteomes" id="UP001596112"/>
    </source>
</evidence>
<comment type="caution">
    <text evidence="1">The sequence shown here is derived from an EMBL/GenBank/DDBJ whole genome shotgun (WGS) entry which is preliminary data.</text>
</comment>
<protein>
    <submittedName>
        <fullName evidence="1">Uncharacterized protein</fullName>
    </submittedName>
</protein>
<dbReference type="EMBL" id="JBHSNZ010000006">
    <property type="protein sequence ID" value="MFC5807920.1"/>
    <property type="molecule type" value="Genomic_DNA"/>
</dbReference>
<keyword evidence="2" id="KW-1185">Reference proteome</keyword>
<accession>A0ABW1B426</accession>
<name>A0ABW1B426_9ACTN</name>
<organism evidence="1 2">
    <name type="scientific">Streptomyces heilongjiangensis</name>
    <dbReference type="NCBI Taxonomy" id="945052"/>
    <lineage>
        <taxon>Bacteria</taxon>
        <taxon>Bacillati</taxon>
        <taxon>Actinomycetota</taxon>
        <taxon>Actinomycetes</taxon>
        <taxon>Kitasatosporales</taxon>
        <taxon>Streptomycetaceae</taxon>
        <taxon>Streptomyces</taxon>
    </lineage>
</organism>
<proteinExistence type="predicted"/>
<evidence type="ECO:0000313" key="1">
    <source>
        <dbReference type="EMBL" id="MFC5807920.1"/>
    </source>
</evidence>
<sequence>MARYMGALGARLARIEDARTSTHVRLRTESGRTVALDARDILGALGDALTWKYEPTRVRPSSHALDVLAAVDPDTQPSVLIGTAVWAARAVVRGGRP</sequence>